<dbReference type="PANTHER" id="PTHR37534:SF46">
    <property type="entry name" value="ZN(II)2CYS6 TRANSCRIPTION FACTOR (EUROFUNG)"/>
    <property type="match status" value="1"/>
</dbReference>
<dbReference type="Gene3D" id="4.10.240.10">
    <property type="entry name" value="Zn(2)-C6 fungal-type DNA-binding domain"/>
    <property type="match status" value="1"/>
</dbReference>
<accession>A0A8H3C334</accession>
<dbReference type="InterPro" id="IPR036864">
    <property type="entry name" value="Zn2-C6_fun-type_DNA-bd_sf"/>
</dbReference>
<evidence type="ECO:0000313" key="5">
    <source>
        <dbReference type="Proteomes" id="UP000663861"/>
    </source>
</evidence>
<proteinExistence type="predicted"/>
<dbReference type="GO" id="GO:0008270">
    <property type="term" value="F:zinc ion binding"/>
    <property type="evidence" value="ECO:0007669"/>
    <property type="project" value="InterPro"/>
</dbReference>
<reference evidence="4" key="1">
    <citation type="submission" date="2021-01" db="EMBL/GenBank/DDBJ databases">
        <authorList>
            <person name="Kaushik A."/>
        </authorList>
    </citation>
    <scope>NUCLEOTIDE SEQUENCE</scope>
    <source>
        <strain evidence="4">AG4-RS23</strain>
    </source>
</reference>
<gene>
    <name evidence="4" type="ORF">RDB_LOCUS85632</name>
</gene>
<comment type="subcellular location">
    <subcellularLocation>
        <location evidence="1">Nucleus</location>
    </subcellularLocation>
</comment>
<dbReference type="InterPro" id="IPR001138">
    <property type="entry name" value="Zn2Cys6_DnaBD"/>
</dbReference>
<dbReference type="SUPFAM" id="SSF57701">
    <property type="entry name" value="Zn2/Cys6 DNA-binding domain"/>
    <property type="match status" value="1"/>
</dbReference>
<name>A0A8H3C334_9AGAM</name>
<dbReference type="Proteomes" id="UP000663861">
    <property type="component" value="Unassembled WGS sequence"/>
</dbReference>
<sequence>MSTSESVPNRSSRGCLTCKQRKKKCDEKRPKCDRCLLGGFECLGYDHRGTTRTPAWKRRNGNDEAMHDTGANAYLINDSSSPLLDFPMLHANNGAFSSAITSSDLFSYRPTIWQQEQYQALSDTPLYEPKSIPKNPEPDPFDLENMKGLIASEYGRLARLVSFRPFPYPIESTLTSYLIQGSNLLCKVLYLGARISKALFDDTNWQDYIGWVDTFHDRILGTQSSLITVNNDLLADRLVAHCRLAVFAFMISNSSVGYKIFRKGVPTFLQLAARFPELWKSDSTIFLSPTLHTRGYALAKFVVMDTIAALAFGTSPLIHYDATIQKEDYQPHKFQFLEPVYACPVIVLMTFAGVNASRVSQLMGHDGATAGGAEEYESAVRNWKPNLNYADSGPELVVRLAVQESWRQAALIYLYMGMCGANSADSRVEPLVRQVAQLASTVEAGSPLETHLFVPCLIAGVAARKEKHRTILRKKIQVSQKAGACLLRGADFTVVLDHLWHGAACGGSAVTWDDYVDSRALTLPVPLDV</sequence>
<dbReference type="PANTHER" id="PTHR37534">
    <property type="entry name" value="TRANSCRIPTIONAL ACTIVATOR PROTEIN UGA3"/>
    <property type="match status" value="1"/>
</dbReference>
<dbReference type="AlphaFoldDB" id="A0A8H3C334"/>
<keyword evidence="2" id="KW-0539">Nucleus</keyword>
<dbReference type="PROSITE" id="PS50048">
    <property type="entry name" value="ZN2_CY6_FUNGAL_2"/>
    <property type="match status" value="1"/>
</dbReference>
<feature type="domain" description="Zn(2)-C6 fungal-type" evidence="3">
    <location>
        <begin position="14"/>
        <end position="42"/>
    </location>
</feature>
<evidence type="ECO:0000313" key="4">
    <source>
        <dbReference type="EMBL" id="CAE6472890.1"/>
    </source>
</evidence>
<dbReference type="Pfam" id="PF11951">
    <property type="entry name" value="Fungal_trans_2"/>
    <property type="match status" value="1"/>
</dbReference>
<evidence type="ECO:0000259" key="3">
    <source>
        <dbReference type="PROSITE" id="PS50048"/>
    </source>
</evidence>
<organism evidence="4 5">
    <name type="scientific">Rhizoctonia solani</name>
    <dbReference type="NCBI Taxonomy" id="456999"/>
    <lineage>
        <taxon>Eukaryota</taxon>
        <taxon>Fungi</taxon>
        <taxon>Dikarya</taxon>
        <taxon>Basidiomycota</taxon>
        <taxon>Agaricomycotina</taxon>
        <taxon>Agaricomycetes</taxon>
        <taxon>Cantharellales</taxon>
        <taxon>Ceratobasidiaceae</taxon>
        <taxon>Rhizoctonia</taxon>
    </lineage>
</organism>
<dbReference type="EMBL" id="CAJMWY010001663">
    <property type="protein sequence ID" value="CAE6472890.1"/>
    <property type="molecule type" value="Genomic_DNA"/>
</dbReference>
<dbReference type="PROSITE" id="PS00463">
    <property type="entry name" value="ZN2_CY6_FUNGAL_1"/>
    <property type="match status" value="1"/>
</dbReference>
<dbReference type="SMART" id="SM00066">
    <property type="entry name" value="GAL4"/>
    <property type="match status" value="1"/>
</dbReference>
<evidence type="ECO:0000256" key="2">
    <source>
        <dbReference type="ARBA" id="ARBA00023242"/>
    </source>
</evidence>
<dbReference type="GO" id="GO:0005634">
    <property type="term" value="C:nucleus"/>
    <property type="evidence" value="ECO:0007669"/>
    <property type="project" value="UniProtKB-SubCell"/>
</dbReference>
<comment type="caution">
    <text evidence="4">The sequence shown here is derived from an EMBL/GenBank/DDBJ whole genome shotgun (WGS) entry which is preliminary data.</text>
</comment>
<dbReference type="InterPro" id="IPR021858">
    <property type="entry name" value="Fun_TF"/>
</dbReference>
<protein>
    <recommendedName>
        <fullName evidence="3">Zn(2)-C6 fungal-type domain-containing protein</fullName>
    </recommendedName>
</protein>
<dbReference type="Pfam" id="PF00172">
    <property type="entry name" value="Zn_clus"/>
    <property type="match status" value="1"/>
</dbReference>
<dbReference type="CDD" id="cd00067">
    <property type="entry name" value="GAL4"/>
    <property type="match status" value="1"/>
</dbReference>
<dbReference type="GO" id="GO:0000981">
    <property type="term" value="F:DNA-binding transcription factor activity, RNA polymerase II-specific"/>
    <property type="evidence" value="ECO:0007669"/>
    <property type="project" value="InterPro"/>
</dbReference>
<evidence type="ECO:0000256" key="1">
    <source>
        <dbReference type="ARBA" id="ARBA00004123"/>
    </source>
</evidence>